<evidence type="ECO:0000256" key="4">
    <source>
        <dbReference type="SAM" id="MobiDB-lite"/>
    </source>
</evidence>
<dbReference type="InterPro" id="IPR005172">
    <property type="entry name" value="CRC"/>
</dbReference>
<protein>
    <recommendedName>
        <fullName evidence="5">CRC domain-containing protein</fullName>
    </recommendedName>
</protein>
<feature type="compositionally biased region" description="Gly residues" evidence="4">
    <location>
        <begin position="118"/>
        <end position="134"/>
    </location>
</feature>
<keyword evidence="7" id="KW-1185">Reference proteome</keyword>
<dbReference type="SMART" id="SM01114">
    <property type="entry name" value="CXC"/>
    <property type="match status" value="2"/>
</dbReference>
<dbReference type="Pfam" id="PF03638">
    <property type="entry name" value="TCR"/>
    <property type="match status" value="2"/>
</dbReference>
<dbReference type="PANTHER" id="PTHR12446">
    <property type="entry name" value="TESMIN/TSO1-RELATED"/>
    <property type="match status" value="1"/>
</dbReference>
<gene>
    <name evidence="6" type="ORF">SEVIR_5G231200v2</name>
</gene>
<dbReference type="Gramene" id="TKW15336">
    <property type="protein sequence ID" value="TKW15336"/>
    <property type="gene ID" value="SEVIR_5G231200v2"/>
</dbReference>
<dbReference type="PROSITE" id="PS51634">
    <property type="entry name" value="CRC"/>
    <property type="match status" value="1"/>
</dbReference>
<organism evidence="6 7">
    <name type="scientific">Setaria viridis</name>
    <name type="common">Green bristlegrass</name>
    <name type="synonym">Setaria italica subsp. viridis</name>
    <dbReference type="NCBI Taxonomy" id="4556"/>
    <lineage>
        <taxon>Eukaryota</taxon>
        <taxon>Viridiplantae</taxon>
        <taxon>Streptophyta</taxon>
        <taxon>Embryophyta</taxon>
        <taxon>Tracheophyta</taxon>
        <taxon>Spermatophyta</taxon>
        <taxon>Magnoliopsida</taxon>
        <taxon>Liliopsida</taxon>
        <taxon>Poales</taxon>
        <taxon>Poaceae</taxon>
        <taxon>PACMAD clade</taxon>
        <taxon>Panicoideae</taxon>
        <taxon>Panicodae</taxon>
        <taxon>Paniceae</taxon>
        <taxon>Cenchrinae</taxon>
        <taxon>Setaria</taxon>
    </lineage>
</organism>
<dbReference type="InterPro" id="IPR028307">
    <property type="entry name" value="Lin-54_fam"/>
</dbReference>
<dbReference type="GO" id="GO:0006355">
    <property type="term" value="P:regulation of DNA-templated transcription"/>
    <property type="evidence" value="ECO:0007669"/>
    <property type="project" value="TreeGrafter"/>
</dbReference>
<comment type="subcellular location">
    <subcellularLocation>
        <location evidence="1">Nucleus</location>
    </subcellularLocation>
</comment>
<dbReference type="AlphaFoldDB" id="A0A4V6D6Q7"/>
<comment type="similarity">
    <text evidence="2">Belongs to the lin-54 family.</text>
</comment>
<dbReference type="PANTHER" id="PTHR12446:SF65">
    <property type="entry name" value="CRC DOMAIN-CONTAINING PROTEIN"/>
    <property type="match status" value="1"/>
</dbReference>
<dbReference type="GO" id="GO:0005634">
    <property type="term" value="C:nucleus"/>
    <property type="evidence" value="ECO:0007669"/>
    <property type="project" value="UniProtKB-SubCell"/>
</dbReference>
<dbReference type="EMBL" id="CM016556">
    <property type="protein sequence ID" value="TKW15336.1"/>
    <property type="molecule type" value="Genomic_DNA"/>
</dbReference>
<keyword evidence="3" id="KW-0539">Nucleus</keyword>
<name>A0A4V6D6Q7_SETVI</name>
<dbReference type="Proteomes" id="UP000298652">
    <property type="component" value="Chromosome 5"/>
</dbReference>
<dbReference type="InterPro" id="IPR033467">
    <property type="entry name" value="Tesmin/TSO1-like_CXC"/>
</dbReference>
<feature type="domain" description="CRC" evidence="5">
    <location>
        <begin position="7"/>
        <end position="118"/>
    </location>
</feature>
<dbReference type="OMA" id="CFEASVY"/>
<proteinExistence type="inferred from homology"/>
<evidence type="ECO:0000313" key="6">
    <source>
        <dbReference type="EMBL" id="TKW15336.1"/>
    </source>
</evidence>
<evidence type="ECO:0000256" key="2">
    <source>
        <dbReference type="ARBA" id="ARBA00007267"/>
    </source>
</evidence>
<accession>A0A4V6D6Q7</accession>
<evidence type="ECO:0000313" key="7">
    <source>
        <dbReference type="Proteomes" id="UP000298652"/>
    </source>
</evidence>
<feature type="region of interest" description="Disordered" evidence="4">
    <location>
        <begin position="117"/>
        <end position="169"/>
    </location>
</feature>
<reference evidence="6" key="1">
    <citation type="submission" date="2019-03" db="EMBL/GenBank/DDBJ databases">
        <title>WGS assembly of Setaria viridis.</title>
        <authorList>
            <person name="Huang P."/>
            <person name="Jenkins J."/>
            <person name="Grimwood J."/>
            <person name="Barry K."/>
            <person name="Healey A."/>
            <person name="Mamidi S."/>
            <person name="Sreedasyam A."/>
            <person name="Shu S."/>
            <person name="Feldman M."/>
            <person name="Wu J."/>
            <person name="Yu Y."/>
            <person name="Chen C."/>
            <person name="Johnson J."/>
            <person name="Rokhsar D."/>
            <person name="Baxter I."/>
            <person name="Schmutz J."/>
            <person name="Brutnell T."/>
            <person name="Kellogg E."/>
        </authorList>
    </citation>
    <scope>NUCLEOTIDE SEQUENCE [LARGE SCALE GENOMIC DNA]</scope>
</reference>
<evidence type="ECO:0000259" key="5">
    <source>
        <dbReference type="PROSITE" id="PS51634"/>
    </source>
</evidence>
<sequence length="217" mass="23255">MNQDEEPRPSCNCKKTTCLKRYCQCFQGEFFCSSACNCKGCWNREDRRTFVEEHAELRLNTKPGVLSKDIAVTGEKRSHVKGCTCNKSGCKKNYCECFKKKVACTTRCKCQGCENSHGTGGKGLQENGDPGGPSGNPNEAPDGGDGSPGVSNESAVVTDEDLPGPTEAGVAENVAAIANPKFSGTNIHEVGWHSLPPEWSLQGVLLHDNANSTLQGP</sequence>
<evidence type="ECO:0000256" key="3">
    <source>
        <dbReference type="ARBA" id="ARBA00023242"/>
    </source>
</evidence>
<evidence type="ECO:0000256" key="1">
    <source>
        <dbReference type="ARBA" id="ARBA00004123"/>
    </source>
</evidence>